<proteinExistence type="predicted"/>
<dbReference type="Pfam" id="PF13637">
    <property type="entry name" value="Ank_4"/>
    <property type="match status" value="1"/>
</dbReference>
<feature type="repeat" description="ANK" evidence="3">
    <location>
        <begin position="1183"/>
        <end position="1215"/>
    </location>
</feature>
<dbReference type="Pfam" id="PF12796">
    <property type="entry name" value="Ank_2"/>
    <property type="match status" value="5"/>
</dbReference>
<dbReference type="InterPro" id="IPR036770">
    <property type="entry name" value="Ankyrin_rpt-contain_sf"/>
</dbReference>
<protein>
    <recommendedName>
        <fullName evidence="4">Novel STAND NTPase 3 domain-containing protein</fullName>
    </recommendedName>
</protein>
<dbReference type="EMBL" id="UYJE01008851">
    <property type="protein sequence ID" value="VDI67913.1"/>
    <property type="molecule type" value="Genomic_DNA"/>
</dbReference>
<sequence length="1291" mass="146563">MKHFVKTDVVTDILDLLKVCHCVLLTGVSGMGKTLTAQNIALHLCHEQKYSIVPCSNLNDIEMRYTDAYNQVFFIDDICGRFTTNRQKIEDWMRLDEFFKPILRKGMTKILATCRTEVFLEEIFQATFELFNKSSYNLSEKYSFKDKLVIAGKYLNQDEEMLAATLRNVDFTPLMCYLCAKHEHFDINDFLNSPYHTFCKEWKRLKYLDKEKYCVLFLCVLYNGKIDESIVDISKELDKDELRKLGDIFECCNLGRDTSRSAIKDKLNACIDTYFIKVNKEYTIIHDKMFDFLCCYFGKALITQILKFADDKLICERVQLESIKKPNSEFTIIISINDESKYIERLKKDVENGKIHWCLNNVQMRYKEYREKLLDLLNSLDYDLKKRLINIKDVTGINSYITSCLRGYEELVNFFVSVGANVDARNGWFTPLTAACRDGHLKTVEILLNKGSNINKTNVDGETPMYTACFGGHYALVELLIDRSADINKRNNTNHSSLYVSCLSGHDNIARLLINSGVNVFECSDSLIGATCGGSVKLVETLLTKEVDVNVVDMQGRTALLIACEEGYTNIVKLLIDKKADINKVDKIGSTPLHAACYAGINDIVQILINNLADVNMLDKYRETPLHKSCRKGYVNVIQTLLANGADKNKANRDGYTPGDLAETKGKLADINMLKFLETVPLGKLEGIHISNSHDGKFKKQSVEAEQYKWTPLYKACDRGDVETVKTLLLNRANVNMKTNNGELPLIAACQQGHGILIQMLLDKGADINQSLLTAIQRDYERTVNILLCKRGCFGDDVNTLMTLACKAGSIKTIRILLEKGADINHVDSNKNIPICIACTKGFFHIVELLIKRGSKLNYRCKDGKTPLYQACELGFQTIAEMLIVNGADVNEIYADRKALQHNNDLYKRLTEKVLVSNIPDKDGRYPLFLSIDRGFYLISEYLVQKDYHIAMLEDDRKTALISVFRSGKKDLSYLLVSKGYTTNLTNFNATMLYYACKLGLSEMVRTLHENKVDLKRVYKDGYTPFLLADIAGNDDLSAYLSEQCNYTFISDKTFEIVNSRYNRDKRYEYLFQACMNGHTEALINETVLSELNINIFFKPRELNDIIWFEQTPLCLAIRRGHKKVIELLLKYGANVNLTFEKKFVLRTDNLSPTIQYGYTPLFAAFQRKFDKITNILLDSGADLEETLYDACREGYIDAVQFLIKKGADVNSCVRYGQTALYAACIGGFDTIVKFLIERGANINQLGDIKSNSTCLHAACLAGNHKVVQLLVDSGASVDAVTNQFAFIQRV</sequence>
<dbReference type="PROSITE" id="PS50297">
    <property type="entry name" value="ANK_REP_REGION"/>
    <property type="match status" value="13"/>
</dbReference>
<evidence type="ECO:0000259" key="4">
    <source>
        <dbReference type="Pfam" id="PF20720"/>
    </source>
</evidence>
<evidence type="ECO:0000256" key="3">
    <source>
        <dbReference type="PROSITE-ProRule" id="PRU00023"/>
    </source>
</evidence>
<evidence type="ECO:0000313" key="5">
    <source>
        <dbReference type="EMBL" id="VDI67913.1"/>
    </source>
</evidence>
<dbReference type="PANTHER" id="PTHR24198:SF165">
    <property type="entry name" value="ANKYRIN REPEAT-CONTAINING PROTEIN-RELATED"/>
    <property type="match status" value="1"/>
</dbReference>
<dbReference type="PROSITE" id="PS50088">
    <property type="entry name" value="ANK_REPEAT"/>
    <property type="match status" value="13"/>
</dbReference>
<dbReference type="InterPro" id="IPR049050">
    <property type="entry name" value="nSTAND3"/>
</dbReference>
<accession>A0A8B6GQN4</accession>
<name>A0A8B6GQN4_MYTGA</name>
<reference evidence="5" key="1">
    <citation type="submission" date="2018-11" db="EMBL/GenBank/DDBJ databases">
        <authorList>
            <person name="Alioto T."/>
            <person name="Alioto T."/>
        </authorList>
    </citation>
    <scope>NUCLEOTIDE SEQUENCE</scope>
</reference>
<feature type="repeat" description="ANK" evidence="3">
    <location>
        <begin position="1109"/>
        <end position="1141"/>
    </location>
</feature>
<dbReference type="Proteomes" id="UP000596742">
    <property type="component" value="Unassembled WGS sequence"/>
</dbReference>
<feature type="repeat" description="ANK" evidence="3">
    <location>
        <begin position="1216"/>
        <end position="1248"/>
    </location>
</feature>
<keyword evidence="6" id="KW-1185">Reference proteome</keyword>
<dbReference type="Pfam" id="PF00023">
    <property type="entry name" value="Ank"/>
    <property type="match status" value="1"/>
</dbReference>
<dbReference type="Pfam" id="PF20720">
    <property type="entry name" value="nSTAND3"/>
    <property type="match status" value="1"/>
</dbReference>
<dbReference type="SUPFAM" id="SSF48403">
    <property type="entry name" value="Ankyrin repeat"/>
    <property type="match status" value="3"/>
</dbReference>
<feature type="repeat" description="ANK" evidence="3">
    <location>
        <begin position="427"/>
        <end position="459"/>
    </location>
</feature>
<evidence type="ECO:0000313" key="6">
    <source>
        <dbReference type="Proteomes" id="UP000596742"/>
    </source>
</evidence>
<keyword evidence="1" id="KW-0677">Repeat</keyword>
<feature type="repeat" description="ANK" evidence="3">
    <location>
        <begin position="588"/>
        <end position="620"/>
    </location>
</feature>
<feature type="repeat" description="ANK" evidence="3">
    <location>
        <begin position="797"/>
        <end position="829"/>
    </location>
</feature>
<dbReference type="InterPro" id="IPR027417">
    <property type="entry name" value="P-loop_NTPase"/>
</dbReference>
<evidence type="ECO:0000256" key="2">
    <source>
        <dbReference type="ARBA" id="ARBA00023043"/>
    </source>
</evidence>
<feature type="repeat" description="ANK" evidence="3">
    <location>
        <begin position="555"/>
        <end position="587"/>
    </location>
</feature>
<feature type="repeat" description="ANK" evidence="3">
    <location>
        <begin position="460"/>
        <end position="492"/>
    </location>
</feature>
<evidence type="ECO:0000256" key="1">
    <source>
        <dbReference type="ARBA" id="ARBA00022737"/>
    </source>
</evidence>
<dbReference type="Gene3D" id="1.25.40.20">
    <property type="entry name" value="Ankyrin repeat-containing domain"/>
    <property type="match status" value="7"/>
</dbReference>
<keyword evidence="2 3" id="KW-0040">ANK repeat</keyword>
<dbReference type="InterPro" id="IPR002110">
    <property type="entry name" value="Ankyrin_rpt"/>
</dbReference>
<organism evidence="5 6">
    <name type="scientific">Mytilus galloprovincialis</name>
    <name type="common">Mediterranean mussel</name>
    <dbReference type="NCBI Taxonomy" id="29158"/>
    <lineage>
        <taxon>Eukaryota</taxon>
        <taxon>Metazoa</taxon>
        <taxon>Spiralia</taxon>
        <taxon>Lophotrochozoa</taxon>
        <taxon>Mollusca</taxon>
        <taxon>Bivalvia</taxon>
        <taxon>Autobranchia</taxon>
        <taxon>Pteriomorphia</taxon>
        <taxon>Mytilida</taxon>
        <taxon>Mytiloidea</taxon>
        <taxon>Mytilidae</taxon>
        <taxon>Mytilinae</taxon>
        <taxon>Mytilus</taxon>
    </lineage>
</organism>
<feature type="repeat" description="ANK" evidence="3">
    <location>
        <begin position="1251"/>
        <end position="1283"/>
    </location>
</feature>
<gene>
    <name evidence="5" type="ORF">MGAL_10B029529</name>
</gene>
<feature type="repeat" description="ANK" evidence="3">
    <location>
        <begin position="863"/>
        <end position="895"/>
    </location>
</feature>
<dbReference type="SMART" id="SM00248">
    <property type="entry name" value="ANK"/>
    <property type="match status" value="20"/>
</dbReference>
<feature type="domain" description="Novel STAND NTPase 3" evidence="4">
    <location>
        <begin position="4"/>
        <end position="156"/>
    </location>
</feature>
<feature type="repeat" description="ANK" evidence="3">
    <location>
        <begin position="741"/>
        <end position="769"/>
    </location>
</feature>
<dbReference type="PANTHER" id="PTHR24198">
    <property type="entry name" value="ANKYRIN REPEAT AND PROTEIN KINASE DOMAIN-CONTAINING PROTEIN"/>
    <property type="match status" value="1"/>
</dbReference>
<feature type="repeat" description="ANK" evidence="3">
    <location>
        <begin position="621"/>
        <end position="653"/>
    </location>
</feature>
<comment type="caution">
    <text evidence="5">The sequence shown here is derived from an EMBL/GenBank/DDBJ whole genome shotgun (WGS) entry which is preliminary data.</text>
</comment>
<dbReference type="PRINTS" id="PR01415">
    <property type="entry name" value="ANKYRIN"/>
</dbReference>
<feature type="repeat" description="ANK" evidence="3">
    <location>
        <begin position="708"/>
        <end position="740"/>
    </location>
</feature>
<dbReference type="SUPFAM" id="SSF52540">
    <property type="entry name" value="P-loop containing nucleoside triphosphate hydrolases"/>
    <property type="match status" value="1"/>
</dbReference>